<dbReference type="RefSeq" id="WP_284297343.1">
    <property type="nucleotide sequence ID" value="NZ_BSSV01000003.1"/>
</dbReference>
<keyword evidence="2" id="KW-1185">Reference proteome</keyword>
<gene>
    <name evidence="1" type="ORF">tloyanaT_15840</name>
</gene>
<proteinExistence type="predicted"/>
<dbReference type="EMBL" id="BSSV01000003">
    <property type="protein sequence ID" value="GLX85332.1"/>
    <property type="molecule type" value="Genomic_DNA"/>
</dbReference>
<reference evidence="1 2" key="1">
    <citation type="submission" date="2023-03" db="EMBL/GenBank/DDBJ databases">
        <title>Thalassotalea loyana LMG 22536T draft genome sequence.</title>
        <authorList>
            <person name="Sawabe T."/>
        </authorList>
    </citation>
    <scope>NUCLEOTIDE SEQUENCE [LARGE SCALE GENOMIC DNA]</scope>
    <source>
        <strain evidence="1 2">LMG 22536</strain>
    </source>
</reference>
<sequence>MADAHSSLIIAKLFTPHIEALYFLVMDREDKSELIEKLEKGVLLRNFSGQLTYEINERRYEQYKPAKKKISKEFGLIPFGLTINGADEAFQTFLKGTKRIGIEWDVWSGLIFVAKNKQAEDLLQEIAAYCEVNEI</sequence>
<name>A0ABQ6HB44_9GAMM</name>
<accession>A0ABQ6HB44</accession>
<organism evidence="1 2">
    <name type="scientific">Thalassotalea loyana</name>
    <dbReference type="NCBI Taxonomy" id="280483"/>
    <lineage>
        <taxon>Bacteria</taxon>
        <taxon>Pseudomonadati</taxon>
        <taxon>Pseudomonadota</taxon>
        <taxon>Gammaproteobacteria</taxon>
        <taxon>Alteromonadales</taxon>
        <taxon>Colwelliaceae</taxon>
        <taxon>Thalassotalea</taxon>
    </lineage>
</organism>
<evidence type="ECO:0000313" key="1">
    <source>
        <dbReference type="EMBL" id="GLX85332.1"/>
    </source>
</evidence>
<comment type="caution">
    <text evidence="1">The sequence shown here is derived from an EMBL/GenBank/DDBJ whole genome shotgun (WGS) entry which is preliminary data.</text>
</comment>
<evidence type="ECO:0000313" key="2">
    <source>
        <dbReference type="Proteomes" id="UP001157134"/>
    </source>
</evidence>
<protein>
    <submittedName>
        <fullName evidence="1">Uncharacterized protein</fullName>
    </submittedName>
</protein>
<dbReference type="Proteomes" id="UP001157134">
    <property type="component" value="Unassembled WGS sequence"/>
</dbReference>